<dbReference type="NCBIfam" id="TIGR03438">
    <property type="entry name" value="egtD_ergothio"/>
    <property type="match status" value="1"/>
</dbReference>
<dbReference type="EMBL" id="CP021112">
    <property type="protein sequence ID" value="ARP97669.1"/>
    <property type="molecule type" value="Genomic_DNA"/>
</dbReference>
<keyword evidence="1" id="KW-0489">Methyltransferase</keyword>
<organism evidence="1 2">
    <name type="scientific">Pseudorhodoplanes sinuspersici</name>
    <dbReference type="NCBI Taxonomy" id="1235591"/>
    <lineage>
        <taxon>Bacteria</taxon>
        <taxon>Pseudomonadati</taxon>
        <taxon>Pseudomonadota</taxon>
        <taxon>Alphaproteobacteria</taxon>
        <taxon>Hyphomicrobiales</taxon>
        <taxon>Pseudorhodoplanes</taxon>
    </lineage>
</organism>
<dbReference type="PANTHER" id="PTHR43397:SF1">
    <property type="entry name" value="ERGOTHIONEINE BIOSYNTHESIS PROTEIN 1"/>
    <property type="match status" value="1"/>
</dbReference>
<dbReference type="InterPro" id="IPR017804">
    <property type="entry name" value="MeTrfase_EgtD-like"/>
</dbReference>
<reference evidence="1 2" key="1">
    <citation type="submission" date="2017-05" db="EMBL/GenBank/DDBJ databases">
        <title>Full genome sequence of Pseudorhodoplanes sinuspersici.</title>
        <authorList>
            <person name="Dastgheib S.M.M."/>
            <person name="Shavandi M."/>
            <person name="Tirandaz H."/>
        </authorList>
    </citation>
    <scope>NUCLEOTIDE SEQUENCE [LARGE SCALE GENOMIC DNA]</scope>
    <source>
        <strain evidence="1 2">RIPI110</strain>
    </source>
</reference>
<dbReference type="AlphaFoldDB" id="A0A1W6ZK15"/>
<protein>
    <submittedName>
        <fullName evidence="1">L-histidine N(Alpha)-methyltransferase</fullName>
    </submittedName>
</protein>
<name>A0A1W6ZK15_9HYPH</name>
<dbReference type="InterPro" id="IPR051128">
    <property type="entry name" value="EgtD_Methyltrsf_superfamily"/>
</dbReference>
<keyword evidence="2" id="KW-1185">Reference proteome</keyword>
<dbReference type="STRING" id="1235591.CAK95_00200"/>
<proteinExistence type="predicted"/>
<dbReference type="InterPro" id="IPR029063">
    <property type="entry name" value="SAM-dependent_MTases_sf"/>
</dbReference>
<dbReference type="Pfam" id="PF10017">
    <property type="entry name" value="Methyltransf_33"/>
    <property type="match status" value="1"/>
</dbReference>
<sequence>MMTYYAGVAKPAAKFEPDEDSAQFAADVVSGLSETPKHISPKYFYDTEGSRLFEEITQLAEYYPTRSEHEVLREHGRAIVQHFPTGAALVEFGSGACIKVRFLLNAADKLKSYVPVDIAGEFLSIEAETLRKDYPRLKILPVAADFMKPFALPNDVADMPRVGFFPGSTIGNLDPHEASAFLRHAGTVLGRGSVMVVGVDLVKDADVLNAAYNDAAGVTAKFNLNLLRRLNRELGGNFKLDTFEHQAFYNHEKSRIEMHLASRKRQKVKVAGATFDFRAGETIHTENSCKYTPDSFRNLARSSGWTPLDMWTDKAGLFSVHALVLK</sequence>
<dbReference type="InterPro" id="IPR019257">
    <property type="entry name" value="MeTrfase_dom"/>
</dbReference>
<dbReference type="PANTHER" id="PTHR43397">
    <property type="entry name" value="ERGOTHIONEINE BIOSYNTHESIS PROTEIN 1"/>
    <property type="match status" value="1"/>
</dbReference>
<dbReference type="InterPro" id="IPR035094">
    <property type="entry name" value="EgtD"/>
</dbReference>
<evidence type="ECO:0000313" key="2">
    <source>
        <dbReference type="Proteomes" id="UP000194137"/>
    </source>
</evidence>
<dbReference type="KEGG" id="psin:CAK95_00200"/>
<gene>
    <name evidence="1" type="ORF">CAK95_00200</name>
</gene>
<evidence type="ECO:0000313" key="1">
    <source>
        <dbReference type="EMBL" id="ARP97669.1"/>
    </source>
</evidence>
<dbReference type="GO" id="GO:0032259">
    <property type="term" value="P:methylation"/>
    <property type="evidence" value="ECO:0007669"/>
    <property type="project" value="UniProtKB-KW"/>
</dbReference>
<keyword evidence="1" id="KW-0808">Transferase</keyword>
<dbReference type="GO" id="GO:0008168">
    <property type="term" value="F:methyltransferase activity"/>
    <property type="evidence" value="ECO:0007669"/>
    <property type="project" value="UniProtKB-KW"/>
</dbReference>
<dbReference type="Proteomes" id="UP000194137">
    <property type="component" value="Chromosome"/>
</dbReference>
<accession>A0A1W6ZK15</accession>
<dbReference type="PIRSF" id="PIRSF018005">
    <property type="entry name" value="UCP018005"/>
    <property type="match status" value="1"/>
</dbReference>
<dbReference type="SUPFAM" id="SSF53335">
    <property type="entry name" value="S-adenosyl-L-methionine-dependent methyltransferases"/>
    <property type="match status" value="1"/>
</dbReference>
<dbReference type="Gene3D" id="3.40.50.150">
    <property type="entry name" value="Vaccinia Virus protein VP39"/>
    <property type="match status" value="1"/>
</dbReference>